<reference evidence="1" key="1">
    <citation type="submission" date="2019-08" db="EMBL/GenBank/DDBJ databases">
        <authorList>
            <person name="Kucharzyk K."/>
            <person name="Murdoch R.W."/>
            <person name="Higgins S."/>
            <person name="Loffler F."/>
        </authorList>
    </citation>
    <scope>NUCLEOTIDE SEQUENCE</scope>
</reference>
<name>A0A645HIG1_9ZZZZ</name>
<organism evidence="1">
    <name type="scientific">bioreactor metagenome</name>
    <dbReference type="NCBI Taxonomy" id="1076179"/>
    <lineage>
        <taxon>unclassified sequences</taxon>
        <taxon>metagenomes</taxon>
        <taxon>ecological metagenomes</taxon>
    </lineage>
</organism>
<protein>
    <submittedName>
        <fullName evidence="1">Uncharacterized protein</fullName>
    </submittedName>
</protein>
<evidence type="ECO:0000313" key="1">
    <source>
        <dbReference type="EMBL" id="MPN38192.1"/>
    </source>
</evidence>
<dbReference type="AlphaFoldDB" id="A0A645HIG1"/>
<dbReference type="EMBL" id="VSSQ01093274">
    <property type="protein sequence ID" value="MPN38192.1"/>
    <property type="molecule type" value="Genomic_DNA"/>
</dbReference>
<sequence length="148" mass="16663">MDAQGKQRLSGHIHKIPGQFAPLDHHGEGVGQLHAEGKSAFVGFLLQPFNQHGRVGELQVGLKMPPVECHGFIAQRVQQGPHRLIPQQRGVQFDIGMQFLDRNKMPRNPLDLLRRASVQRGQRNGRRNPAAYALHIRLVYVFKQVETG</sequence>
<accession>A0A645HIG1</accession>
<gene>
    <name evidence="1" type="ORF">SDC9_185716</name>
</gene>
<comment type="caution">
    <text evidence="1">The sequence shown here is derived from an EMBL/GenBank/DDBJ whole genome shotgun (WGS) entry which is preliminary data.</text>
</comment>
<proteinExistence type="predicted"/>